<proteinExistence type="inferred from homology"/>
<dbReference type="GO" id="GO:0016236">
    <property type="term" value="P:macroautophagy"/>
    <property type="evidence" value="ECO:0007669"/>
    <property type="project" value="UniProtKB-ARBA"/>
</dbReference>
<protein>
    <submittedName>
        <fullName evidence="10">Uncharacterized protein</fullName>
    </submittedName>
</protein>
<sequence length="144" mass="16523">MQPDSSSGPFKQRRTARMQEVAEIQMKYPNKIPVVVERYQKERTLPPLTRTKYLVAQDLPLSQFVVTLTRLSLASTQTFYLLVNNKGLPNLSITMQELYQDNRDEDGFLYLTYASQEMFGSSFHIHPWTSPVSLGMLLSGPCCR</sequence>
<gene>
    <name evidence="10" type="primary">LOC117437589</name>
</gene>
<evidence type="ECO:0000256" key="9">
    <source>
        <dbReference type="RuleBase" id="RU004384"/>
    </source>
</evidence>
<dbReference type="Gene3D" id="3.10.20.90">
    <property type="entry name" value="Phosphatidylinositol 3-kinase Catalytic Subunit, Chain A, domain 1"/>
    <property type="match status" value="1"/>
</dbReference>
<dbReference type="GO" id="GO:0031410">
    <property type="term" value="C:cytoplasmic vesicle"/>
    <property type="evidence" value="ECO:0007669"/>
    <property type="project" value="UniProtKB-KW"/>
</dbReference>
<dbReference type="InterPro" id="IPR004241">
    <property type="entry name" value="Atg8-like"/>
</dbReference>
<reference evidence="10" key="3">
    <citation type="submission" date="2025-09" db="UniProtKB">
        <authorList>
            <consortium name="Ensembl"/>
        </authorList>
    </citation>
    <scope>IDENTIFICATION</scope>
</reference>
<dbReference type="PANTHER" id="PTHR10969">
    <property type="entry name" value="MICROTUBULE-ASSOCIATED PROTEINS 1A/1B LIGHT CHAIN 3-RELATED"/>
    <property type="match status" value="1"/>
</dbReference>
<dbReference type="GO" id="GO:0012505">
    <property type="term" value="C:endomembrane system"/>
    <property type="evidence" value="ECO:0007669"/>
    <property type="project" value="UniProtKB-SubCell"/>
</dbReference>
<evidence type="ECO:0000256" key="3">
    <source>
        <dbReference type="ARBA" id="ARBA00022490"/>
    </source>
</evidence>
<organism evidence="10 11">
    <name type="scientific">Melopsittacus undulatus</name>
    <name type="common">Budgerigar</name>
    <name type="synonym">Psittacus undulatus</name>
    <dbReference type="NCBI Taxonomy" id="13146"/>
    <lineage>
        <taxon>Eukaryota</taxon>
        <taxon>Metazoa</taxon>
        <taxon>Chordata</taxon>
        <taxon>Craniata</taxon>
        <taxon>Vertebrata</taxon>
        <taxon>Euteleostomi</taxon>
        <taxon>Archelosauria</taxon>
        <taxon>Archosauria</taxon>
        <taxon>Dinosauria</taxon>
        <taxon>Saurischia</taxon>
        <taxon>Theropoda</taxon>
        <taxon>Coelurosauria</taxon>
        <taxon>Aves</taxon>
        <taxon>Neognathae</taxon>
        <taxon>Neoaves</taxon>
        <taxon>Telluraves</taxon>
        <taxon>Australaves</taxon>
        <taxon>Psittaciformes</taxon>
        <taxon>Psittaculidae</taxon>
        <taxon>Melopsittacus</taxon>
    </lineage>
</organism>
<comment type="similarity">
    <text evidence="2 9">Belongs to the ATG8 family.</text>
</comment>
<evidence type="ECO:0000256" key="7">
    <source>
        <dbReference type="ARBA" id="ARBA00023329"/>
    </source>
</evidence>
<dbReference type="AlphaFoldDB" id="A0A8C6IMP8"/>
<reference evidence="10" key="2">
    <citation type="submission" date="2025-08" db="UniProtKB">
        <authorList>
            <consortium name="Ensembl"/>
        </authorList>
    </citation>
    <scope>IDENTIFICATION</scope>
</reference>
<dbReference type="GO" id="GO:0005776">
    <property type="term" value="C:autophagosome"/>
    <property type="evidence" value="ECO:0007669"/>
    <property type="project" value="UniProtKB-SubCell"/>
</dbReference>
<name>A0A8C6IMP8_MELUD</name>
<dbReference type="SUPFAM" id="SSF54236">
    <property type="entry name" value="Ubiquitin-like"/>
    <property type="match status" value="1"/>
</dbReference>
<evidence type="ECO:0000313" key="11">
    <source>
        <dbReference type="Proteomes" id="UP000694405"/>
    </source>
</evidence>
<comment type="subcellular location">
    <subcellularLocation>
        <location evidence="1">Cytoplasmic vesicle</location>
        <location evidence="1">Autophagosome</location>
    </subcellularLocation>
    <subcellularLocation>
        <location evidence="8">Endomembrane system</location>
        <topology evidence="8">Lipid-anchor</topology>
    </subcellularLocation>
</comment>
<keyword evidence="7" id="KW-0968">Cytoplasmic vesicle</keyword>
<dbReference type="Proteomes" id="UP000694405">
    <property type="component" value="Chromosome 23"/>
</dbReference>
<keyword evidence="5" id="KW-0472">Membrane</keyword>
<evidence type="ECO:0000256" key="2">
    <source>
        <dbReference type="ARBA" id="ARBA00007293"/>
    </source>
</evidence>
<keyword evidence="4 9" id="KW-0072">Autophagy</keyword>
<keyword evidence="11" id="KW-1185">Reference proteome</keyword>
<dbReference type="GO" id="GO:0006950">
    <property type="term" value="P:response to stress"/>
    <property type="evidence" value="ECO:0007669"/>
    <property type="project" value="UniProtKB-ARBA"/>
</dbReference>
<dbReference type="Pfam" id="PF02991">
    <property type="entry name" value="ATG8"/>
    <property type="match status" value="1"/>
</dbReference>
<evidence type="ECO:0000313" key="10">
    <source>
        <dbReference type="Ensembl" id="ENSMUNP00000000233.2"/>
    </source>
</evidence>
<keyword evidence="6" id="KW-0449">Lipoprotein</keyword>
<evidence type="ECO:0000256" key="5">
    <source>
        <dbReference type="ARBA" id="ARBA00023136"/>
    </source>
</evidence>
<accession>A0A8V5GS29</accession>
<reference evidence="10" key="1">
    <citation type="submission" date="2020-03" db="EMBL/GenBank/DDBJ databases">
        <title>Melopsittacus undulatus (budgerigar) genome, bMelUnd1, maternal haplotype with Z.</title>
        <authorList>
            <person name="Gedman G."/>
            <person name="Mountcastle J."/>
            <person name="Haase B."/>
            <person name="Formenti G."/>
            <person name="Wright T."/>
            <person name="Apodaca J."/>
            <person name="Pelan S."/>
            <person name="Chow W."/>
            <person name="Rhie A."/>
            <person name="Howe K."/>
            <person name="Fedrigo O."/>
            <person name="Jarvis E.D."/>
        </authorList>
    </citation>
    <scope>NUCLEOTIDE SEQUENCE [LARGE SCALE GENOMIC DNA]</scope>
</reference>
<keyword evidence="3" id="KW-0963">Cytoplasm</keyword>
<evidence type="ECO:0000256" key="6">
    <source>
        <dbReference type="ARBA" id="ARBA00023288"/>
    </source>
</evidence>
<evidence type="ECO:0000256" key="8">
    <source>
        <dbReference type="ARBA" id="ARBA00037868"/>
    </source>
</evidence>
<dbReference type="FunFam" id="3.10.20.90:FF:000149">
    <property type="entry name" value="microtubule-associated proteins 1A/1B light chain 3C"/>
    <property type="match status" value="1"/>
</dbReference>
<dbReference type="Ensembl" id="ENSMUNT00000000295.2">
    <property type="protein sequence ID" value="ENSMUNP00000000233.2"/>
    <property type="gene ID" value="ENSMUNG00000000264.2"/>
</dbReference>
<evidence type="ECO:0000256" key="1">
    <source>
        <dbReference type="ARBA" id="ARBA00004419"/>
    </source>
</evidence>
<dbReference type="InterPro" id="IPR029071">
    <property type="entry name" value="Ubiquitin-like_domsf"/>
</dbReference>
<accession>A0A8C6IMP8</accession>
<evidence type="ECO:0000256" key="4">
    <source>
        <dbReference type="ARBA" id="ARBA00023006"/>
    </source>
</evidence>